<proteinExistence type="predicted"/>
<accession>A0AAD9QPY1</accession>
<dbReference type="Gene3D" id="1.25.10.10">
    <property type="entry name" value="Leucine-rich Repeat Variant"/>
    <property type="match status" value="1"/>
</dbReference>
<keyword evidence="2" id="KW-0813">Transport</keyword>
<comment type="caution">
    <text evidence="6">The sequence shown here is derived from an EMBL/GenBank/DDBJ whole genome shotgun (WGS) entry which is preliminary data.</text>
</comment>
<dbReference type="AlphaFoldDB" id="A0AAD9QPY1"/>
<comment type="subcellular location">
    <subcellularLocation>
        <location evidence="1">Endomembrane system</location>
    </subcellularLocation>
</comment>
<evidence type="ECO:0000256" key="2">
    <source>
        <dbReference type="ARBA" id="ARBA00022448"/>
    </source>
</evidence>
<gene>
    <name evidence="6" type="ORF">P5673_011223</name>
</gene>
<dbReference type="GO" id="GO:0012505">
    <property type="term" value="C:endomembrane system"/>
    <property type="evidence" value="ECO:0007669"/>
    <property type="project" value="UniProtKB-SubCell"/>
</dbReference>
<keyword evidence="4" id="KW-0472">Membrane</keyword>
<dbReference type="GO" id="GO:0005737">
    <property type="term" value="C:cytoplasm"/>
    <property type="evidence" value="ECO:0007669"/>
    <property type="project" value="UniProtKB-ARBA"/>
</dbReference>
<dbReference type="InterPro" id="IPR050840">
    <property type="entry name" value="Adaptor_Complx_Large_Subunit"/>
</dbReference>
<evidence type="ECO:0000313" key="6">
    <source>
        <dbReference type="EMBL" id="KAK2565268.1"/>
    </source>
</evidence>
<organism evidence="6 7">
    <name type="scientific">Acropora cervicornis</name>
    <name type="common">Staghorn coral</name>
    <dbReference type="NCBI Taxonomy" id="6130"/>
    <lineage>
        <taxon>Eukaryota</taxon>
        <taxon>Metazoa</taxon>
        <taxon>Cnidaria</taxon>
        <taxon>Anthozoa</taxon>
        <taxon>Hexacorallia</taxon>
        <taxon>Scleractinia</taxon>
        <taxon>Astrocoeniina</taxon>
        <taxon>Acroporidae</taxon>
        <taxon>Acropora</taxon>
    </lineage>
</organism>
<feature type="compositionally biased region" description="Basic and acidic residues" evidence="5">
    <location>
        <begin position="211"/>
        <end position="228"/>
    </location>
</feature>
<dbReference type="SUPFAM" id="SSF48371">
    <property type="entry name" value="ARM repeat"/>
    <property type="match status" value="1"/>
</dbReference>
<dbReference type="InterPro" id="IPR011989">
    <property type="entry name" value="ARM-like"/>
</dbReference>
<evidence type="ECO:0000256" key="3">
    <source>
        <dbReference type="ARBA" id="ARBA00022927"/>
    </source>
</evidence>
<dbReference type="Proteomes" id="UP001249851">
    <property type="component" value="Unassembled WGS sequence"/>
</dbReference>
<dbReference type="PANTHER" id="PTHR22780">
    <property type="entry name" value="ADAPTIN, ALPHA/GAMMA/EPSILON"/>
    <property type="match status" value="1"/>
</dbReference>
<feature type="region of interest" description="Disordered" evidence="5">
    <location>
        <begin position="179"/>
        <end position="228"/>
    </location>
</feature>
<evidence type="ECO:0000313" key="7">
    <source>
        <dbReference type="Proteomes" id="UP001249851"/>
    </source>
</evidence>
<keyword evidence="3" id="KW-0653">Protein transport</keyword>
<evidence type="ECO:0000256" key="5">
    <source>
        <dbReference type="SAM" id="MobiDB-lite"/>
    </source>
</evidence>
<reference evidence="6" key="2">
    <citation type="journal article" date="2023" name="Science">
        <title>Genomic signatures of disease resistance in endangered staghorn corals.</title>
        <authorList>
            <person name="Vollmer S.V."/>
            <person name="Selwyn J.D."/>
            <person name="Despard B.A."/>
            <person name="Roesel C.L."/>
        </authorList>
    </citation>
    <scope>NUCLEOTIDE SEQUENCE</scope>
    <source>
        <strain evidence="6">K2</strain>
    </source>
</reference>
<dbReference type="EMBL" id="JARQWQ010000020">
    <property type="protein sequence ID" value="KAK2565268.1"/>
    <property type="molecule type" value="Genomic_DNA"/>
</dbReference>
<sequence>MNEIFELGGSLVRETVSHNLMRFLAEGTDDEDADNEIRQFAVMSYMDLLEKPVLPDILVRVICWVLGEYSYTASEYESEVILEELVALLERKFEDPGTKAWVLSVIGKLMSQMGQLVGSMRDVLEKYASAVDVELRQVDESLTFMDSFVSEALANGASPYKPMSERRVEEKIKETLDQGPTLNFTPYENPMKKHINPPTLQADKNPAVTEGRAKSQEIPKDESKIKET</sequence>
<evidence type="ECO:0000256" key="4">
    <source>
        <dbReference type="ARBA" id="ARBA00023136"/>
    </source>
</evidence>
<keyword evidence="7" id="KW-1185">Reference proteome</keyword>
<name>A0AAD9QPY1_ACRCE</name>
<protein>
    <submittedName>
        <fullName evidence="6">AP-4 complex subunit epsilon-1</fullName>
    </submittedName>
</protein>
<dbReference type="InterPro" id="IPR016024">
    <property type="entry name" value="ARM-type_fold"/>
</dbReference>
<reference evidence="6" key="1">
    <citation type="journal article" date="2023" name="G3 (Bethesda)">
        <title>Whole genome assembly and annotation of the endangered Caribbean coral Acropora cervicornis.</title>
        <authorList>
            <person name="Selwyn J.D."/>
            <person name="Vollmer S.V."/>
        </authorList>
    </citation>
    <scope>NUCLEOTIDE SEQUENCE</scope>
    <source>
        <strain evidence="6">K2</strain>
    </source>
</reference>
<evidence type="ECO:0000256" key="1">
    <source>
        <dbReference type="ARBA" id="ARBA00004308"/>
    </source>
</evidence>
<dbReference type="GO" id="GO:0015031">
    <property type="term" value="P:protein transport"/>
    <property type="evidence" value="ECO:0007669"/>
    <property type="project" value="UniProtKB-KW"/>
</dbReference>